<dbReference type="Proteomes" id="UP000700596">
    <property type="component" value="Unassembled WGS sequence"/>
</dbReference>
<accession>A0A9P9IX91</accession>
<protein>
    <recommendedName>
        <fullName evidence="6">Short chain dehydrogenase/reductase family</fullName>
    </recommendedName>
</protein>
<evidence type="ECO:0008006" key="6">
    <source>
        <dbReference type="Google" id="ProtNLM"/>
    </source>
</evidence>
<dbReference type="OrthoDB" id="2898618at2759"/>
<dbReference type="CDD" id="cd05233">
    <property type="entry name" value="SDR_c"/>
    <property type="match status" value="1"/>
</dbReference>
<comment type="caution">
    <text evidence="4">The sequence shown here is derived from an EMBL/GenBank/DDBJ whole genome shotgun (WGS) entry which is preliminary data.</text>
</comment>
<name>A0A9P9IX91_9PLEO</name>
<dbReference type="Gene3D" id="3.40.50.720">
    <property type="entry name" value="NAD(P)-binding Rossmann-like Domain"/>
    <property type="match status" value="1"/>
</dbReference>
<proteinExistence type="inferred from homology"/>
<evidence type="ECO:0000313" key="5">
    <source>
        <dbReference type="Proteomes" id="UP000700596"/>
    </source>
</evidence>
<comment type="similarity">
    <text evidence="1">Belongs to the short-chain dehydrogenases/reductases (SDR) family.</text>
</comment>
<dbReference type="Pfam" id="PF00106">
    <property type="entry name" value="adh_short"/>
    <property type="match status" value="1"/>
</dbReference>
<dbReference type="EMBL" id="JAGMWT010000001">
    <property type="protein sequence ID" value="KAH7139053.1"/>
    <property type="molecule type" value="Genomic_DNA"/>
</dbReference>
<evidence type="ECO:0000256" key="2">
    <source>
        <dbReference type="ARBA" id="ARBA00022857"/>
    </source>
</evidence>
<gene>
    <name evidence="4" type="ORF">B0J11DRAFT_588693</name>
</gene>
<evidence type="ECO:0000256" key="1">
    <source>
        <dbReference type="ARBA" id="ARBA00006484"/>
    </source>
</evidence>
<dbReference type="PANTHER" id="PTHR43618">
    <property type="entry name" value="7-ALPHA-HYDROXYSTEROID DEHYDROGENASE"/>
    <property type="match status" value="1"/>
</dbReference>
<evidence type="ECO:0000313" key="4">
    <source>
        <dbReference type="EMBL" id="KAH7139053.1"/>
    </source>
</evidence>
<keyword evidence="2" id="KW-0521">NADP</keyword>
<sequence>MSSLDIANLFSVRGMVFVITGGGSGIGAMFAKALDTNGADKVYILGRRLDKLQEVASVATNKSVVPIQCDITSKESLASAASQVQQKSGFVNVVVANSGATGPDLYGLPKDRKPTFEELQKYLWETPMSDFNQTFEVNTTACFYTLVAFLGLLDAGNKSEIAKSYHVKSQFIVTTSIGAFSRRPGMGFAYAASKMATTHMVKQLATMLADWRIDVRANCFCPGGLMGDNDLSQHGSVSPDMIPLTRAATEEDAGGALLFMVSRAGAYCNGNILMSDGGRASIVPGTY</sequence>
<dbReference type="PRINTS" id="PR00081">
    <property type="entry name" value="GDHRDH"/>
</dbReference>
<dbReference type="PANTHER" id="PTHR43618:SF18">
    <property type="entry name" value="SHORT CHAIN DEHYDROGENASE_REDUCTASE FAMILY (AFU_ORTHOLOGUE AFUA_5G12480)"/>
    <property type="match status" value="1"/>
</dbReference>
<dbReference type="GO" id="GO:0016491">
    <property type="term" value="F:oxidoreductase activity"/>
    <property type="evidence" value="ECO:0007669"/>
    <property type="project" value="UniProtKB-KW"/>
</dbReference>
<dbReference type="SUPFAM" id="SSF51735">
    <property type="entry name" value="NAD(P)-binding Rossmann-fold domains"/>
    <property type="match status" value="1"/>
</dbReference>
<dbReference type="AlphaFoldDB" id="A0A9P9IX91"/>
<keyword evidence="5" id="KW-1185">Reference proteome</keyword>
<evidence type="ECO:0000256" key="3">
    <source>
        <dbReference type="ARBA" id="ARBA00023002"/>
    </source>
</evidence>
<dbReference type="InterPro" id="IPR002347">
    <property type="entry name" value="SDR_fam"/>
</dbReference>
<dbReference type="InterPro" id="IPR020904">
    <property type="entry name" value="Sc_DH/Rdtase_CS"/>
</dbReference>
<keyword evidence="3" id="KW-0560">Oxidoreductase</keyword>
<dbReference type="InterPro" id="IPR036291">
    <property type="entry name" value="NAD(P)-bd_dom_sf"/>
</dbReference>
<dbReference type="InterPro" id="IPR052178">
    <property type="entry name" value="Sec_Metab_Biosynth_SDR"/>
</dbReference>
<organism evidence="4 5">
    <name type="scientific">Dendryphion nanum</name>
    <dbReference type="NCBI Taxonomy" id="256645"/>
    <lineage>
        <taxon>Eukaryota</taxon>
        <taxon>Fungi</taxon>
        <taxon>Dikarya</taxon>
        <taxon>Ascomycota</taxon>
        <taxon>Pezizomycotina</taxon>
        <taxon>Dothideomycetes</taxon>
        <taxon>Pleosporomycetidae</taxon>
        <taxon>Pleosporales</taxon>
        <taxon>Torulaceae</taxon>
        <taxon>Dendryphion</taxon>
    </lineage>
</organism>
<dbReference type="PROSITE" id="PS00061">
    <property type="entry name" value="ADH_SHORT"/>
    <property type="match status" value="1"/>
</dbReference>
<reference evidence="4" key="1">
    <citation type="journal article" date="2021" name="Nat. Commun.">
        <title>Genetic determinants of endophytism in the Arabidopsis root mycobiome.</title>
        <authorList>
            <person name="Mesny F."/>
            <person name="Miyauchi S."/>
            <person name="Thiergart T."/>
            <person name="Pickel B."/>
            <person name="Atanasova L."/>
            <person name="Karlsson M."/>
            <person name="Huettel B."/>
            <person name="Barry K.W."/>
            <person name="Haridas S."/>
            <person name="Chen C."/>
            <person name="Bauer D."/>
            <person name="Andreopoulos W."/>
            <person name="Pangilinan J."/>
            <person name="LaButti K."/>
            <person name="Riley R."/>
            <person name="Lipzen A."/>
            <person name="Clum A."/>
            <person name="Drula E."/>
            <person name="Henrissat B."/>
            <person name="Kohler A."/>
            <person name="Grigoriev I.V."/>
            <person name="Martin F.M."/>
            <person name="Hacquard S."/>
        </authorList>
    </citation>
    <scope>NUCLEOTIDE SEQUENCE</scope>
    <source>
        <strain evidence="4">MPI-CAGE-CH-0243</strain>
    </source>
</reference>